<dbReference type="PROSITE" id="PS51186">
    <property type="entry name" value="GNAT"/>
    <property type="match status" value="1"/>
</dbReference>
<name>A0A1I5X2G4_9FIRM</name>
<dbReference type="Proteomes" id="UP000182624">
    <property type="component" value="Unassembled WGS sequence"/>
</dbReference>
<protein>
    <submittedName>
        <fullName evidence="2">Acetyltransferase (GNAT) family protein</fullName>
    </submittedName>
</protein>
<keyword evidence="2" id="KW-0808">Transferase</keyword>
<dbReference type="OrthoDB" id="9800797at2"/>
<dbReference type="GO" id="GO:0016747">
    <property type="term" value="F:acyltransferase activity, transferring groups other than amino-acyl groups"/>
    <property type="evidence" value="ECO:0007669"/>
    <property type="project" value="InterPro"/>
</dbReference>
<dbReference type="InterPro" id="IPR000182">
    <property type="entry name" value="GNAT_dom"/>
</dbReference>
<keyword evidence="3" id="KW-1185">Reference proteome</keyword>
<evidence type="ECO:0000313" key="3">
    <source>
        <dbReference type="Proteomes" id="UP000182624"/>
    </source>
</evidence>
<reference evidence="3" key="1">
    <citation type="submission" date="2016-10" db="EMBL/GenBank/DDBJ databases">
        <authorList>
            <person name="Varghese N."/>
            <person name="Submissions S."/>
        </authorList>
    </citation>
    <scope>NUCLEOTIDE SEQUENCE [LARGE SCALE GENOMIC DNA]</scope>
    <source>
        <strain evidence="3">P18</strain>
    </source>
</reference>
<dbReference type="Gene3D" id="3.40.630.30">
    <property type="match status" value="1"/>
</dbReference>
<gene>
    <name evidence="2" type="ORF">SAMN04487928_12750</name>
</gene>
<dbReference type="RefSeq" id="WP_026528501.1">
    <property type="nucleotide sequence ID" value="NZ_FOXO01000027.1"/>
</dbReference>
<evidence type="ECO:0000313" key="2">
    <source>
        <dbReference type="EMBL" id="SFQ26104.1"/>
    </source>
</evidence>
<feature type="domain" description="N-acetyltransferase" evidence="1">
    <location>
        <begin position="1"/>
        <end position="148"/>
    </location>
</feature>
<dbReference type="SUPFAM" id="SSF55729">
    <property type="entry name" value="Acyl-CoA N-acyltransferases (Nat)"/>
    <property type="match status" value="1"/>
</dbReference>
<proteinExistence type="predicted"/>
<dbReference type="InterPro" id="IPR016181">
    <property type="entry name" value="Acyl_CoA_acyltransferase"/>
</dbReference>
<organism evidence="2 3">
    <name type="scientific">Butyrivibrio proteoclasticus</name>
    <dbReference type="NCBI Taxonomy" id="43305"/>
    <lineage>
        <taxon>Bacteria</taxon>
        <taxon>Bacillati</taxon>
        <taxon>Bacillota</taxon>
        <taxon>Clostridia</taxon>
        <taxon>Lachnospirales</taxon>
        <taxon>Lachnospiraceae</taxon>
        <taxon>Butyrivibrio</taxon>
    </lineage>
</organism>
<dbReference type="EMBL" id="FOXO01000027">
    <property type="protein sequence ID" value="SFQ26104.1"/>
    <property type="molecule type" value="Genomic_DNA"/>
</dbReference>
<dbReference type="CDD" id="cd04301">
    <property type="entry name" value="NAT_SF"/>
    <property type="match status" value="1"/>
</dbReference>
<evidence type="ECO:0000259" key="1">
    <source>
        <dbReference type="PROSITE" id="PS51186"/>
    </source>
</evidence>
<dbReference type="Pfam" id="PF00583">
    <property type="entry name" value="Acetyltransf_1"/>
    <property type="match status" value="1"/>
</dbReference>
<dbReference type="AlphaFoldDB" id="A0A1I5X2G4"/>
<sequence>MIIPVNEQNIMDAAIIHSISWRESHRDFCTPEFIEIHSPERQLRYIHDKMDKGTRFFTLVDEAPVGVVSVTENLIEDLYVLPEKQNMGYGTELLQFAVGQCPDTPSLWILENNVNAERLYRRMGFTKTGRINAITDELAEIEMALEQTDSSL</sequence>
<accession>A0A1I5X2G4</accession>